<dbReference type="EMBL" id="JAULSV010000002">
    <property type="protein sequence ID" value="KAK0651690.1"/>
    <property type="molecule type" value="Genomic_DNA"/>
</dbReference>
<dbReference type="Proteomes" id="UP001174936">
    <property type="component" value="Unassembled WGS sequence"/>
</dbReference>
<protein>
    <submittedName>
        <fullName evidence="1">Uncharacterized protein</fullName>
    </submittedName>
</protein>
<evidence type="ECO:0000313" key="2">
    <source>
        <dbReference type="Proteomes" id="UP001174936"/>
    </source>
</evidence>
<evidence type="ECO:0000313" key="1">
    <source>
        <dbReference type="EMBL" id="KAK0651690.1"/>
    </source>
</evidence>
<comment type="caution">
    <text evidence="1">The sequence shown here is derived from an EMBL/GenBank/DDBJ whole genome shotgun (WGS) entry which is preliminary data.</text>
</comment>
<dbReference type="AlphaFoldDB" id="A0AA39YIL3"/>
<name>A0AA39YIL3_9PEZI</name>
<reference evidence="1" key="1">
    <citation type="submission" date="2023-06" db="EMBL/GenBank/DDBJ databases">
        <title>Genome-scale phylogeny and comparative genomics of the fungal order Sordariales.</title>
        <authorList>
            <consortium name="Lawrence Berkeley National Laboratory"/>
            <person name="Hensen N."/>
            <person name="Bonometti L."/>
            <person name="Westerberg I."/>
            <person name="Brannstrom I.O."/>
            <person name="Guillou S."/>
            <person name="Cros-Aarteil S."/>
            <person name="Calhoun S."/>
            <person name="Haridas S."/>
            <person name="Kuo A."/>
            <person name="Mondo S."/>
            <person name="Pangilinan J."/>
            <person name="Riley R."/>
            <person name="Labutti K."/>
            <person name="Andreopoulos B."/>
            <person name="Lipzen A."/>
            <person name="Chen C."/>
            <person name="Yanf M."/>
            <person name="Daum C."/>
            <person name="Ng V."/>
            <person name="Clum A."/>
            <person name="Steindorff A."/>
            <person name="Ohm R."/>
            <person name="Martin F."/>
            <person name="Silar P."/>
            <person name="Natvig D."/>
            <person name="Lalanne C."/>
            <person name="Gautier V."/>
            <person name="Ament-Velasquez S.L."/>
            <person name="Kruys A."/>
            <person name="Hutchinson M.I."/>
            <person name="Powell A.J."/>
            <person name="Barry K."/>
            <person name="Miller A.N."/>
            <person name="Grigoriev I.V."/>
            <person name="Debuchy R."/>
            <person name="Gladieux P."/>
            <person name="Thoren M.H."/>
            <person name="Johannesson H."/>
        </authorList>
    </citation>
    <scope>NUCLEOTIDE SEQUENCE</scope>
    <source>
        <strain evidence="1">SMH2532-1</strain>
    </source>
</reference>
<sequence>MKGVEWWGELPVGWIREEAGGKLKSPQMEAASEWCPIARASCSLGTPWPARSWMESTVSYLCLA</sequence>
<keyword evidence="2" id="KW-1185">Reference proteome</keyword>
<proteinExistence type="predicted"/>
<organism evidence="1 2">
    <name type="scientific">Cercophora newfieldiana</name>
    <dbReference type="NCBI Taxonomy" id="92897"/>
    <lineage>
        <taxon>Eukaryota</taxon>
        <taxon>Fungi</taxon>
        <taxon>Dikarya</taxon>
        <taxon>Ascomycota</taxon>
        <taxon>Pezizomycotina</taxon>
        <taxon>Sordariomycetes</taxon>
        <taxon>Sordariomycetidae</taxon>
        <taxon>Sordariales</taxon>
        <taxon>Lasiosphaeriaceae</taxon>
        <taxon>Cercophora</taxon>
    </lineage>
</organism>
<accession>A0AA39YIL3</accession>
<gene>
    <name evidence="1" type="ORF">B0T16DRAFT_84773</name>
</gene>